<feature type="compositionally biased region" description="Low complexity" evidence="1">
    <location>
        <begin position="448"/>
        <end position="471"/>
    </location>
</feature>
<dbReference type="AlphaFoldDB" id="A0AAV4LSQ6"/>
<reference evidence="2 3" key="1">
    <citation type="submission" date="2021-06" db="EMBL/GenBank/DDBJ databases">
        <title>Genome sequence of Babesia caballi.</title>
        <authorList>
            <person name="Yamagishi J."/>
            <person name="Kidaka T."/>
            <person name="Ochi A."/>
        </authorList>
    </citation>
    <scope>NUCLEOTIDE SEQUENCE [LARGE SCALE GENOMIC DNA]</scope>
    <source>
        <strain evidence="2">USDA-D6B2</strain>
    </source>
</reference>
<feature type="compositionally biased region" description="Polar residues" evidence="1">
    <location>
        <begin position="472"/>
        <end position="494"/>
    </location>
</feature>
<keyword evidence="3" id="KW-1185">Reference proteome</keyword>
<evidence type="ECO:0000313" key="3">
    <source>
        <dbReference type="Proteomes" id="UP001497744"/>
    </source>
</evidence>
<protein>
    <submittedName>
        <fullName evidence="2">Secreted antigen 1</fullName>
    </submittedName>
</protein>
<proteinExistence type="predicted"/>
<evidence type="ECO:0000256" key="1">
    <source>
        <dbReference type="SAM" id="MobiDB-lite"/>
    </source>
</evidence>
<evidence type="ECO:0000313" key="2">
    <source>
        <dbReference type="EMBL" id="GIX62810.1"/>
    </source>
</evidence>
<dbReference type="RefSeq" id="XP_067714879.1">
    <property type="nucleotide sequence ID" value="XM_067858778.1"/>
</dbReference>
<sequence>MTSGSETGSCEGRQIEEPKTLKDALDFLAALGNNVPLVTQVGEMLSEKAGMYFKAELLSDGAYGIEKCLKEVLEAVSMTREAIVRRTYKSNYGNYGSLMNGMHCVETCINFFFNILPILHATIYYLYFRVDTAILMREGGSWSLFRCDNDKEALYRWLTAQKNSDTTASANNIKTKMLLGGYSSKSELSRKYGYEVGEELSNIVDSESSGGRLPDLLITVFFDTTLTHGSAAAVLSFIGAFCTAVNNGAFNGNAENRHCLKEVCSQLLSNIQPVTPNPTDPSAILESLFQGTENDYVKILSPAFYNKYVEWLKDKLPMLITYLDEMQKCCKNWYPSSPINAHVVGPFAYGFMFGRKWSTASDITNVMSNMPADISQLTGNGEPCTAGTLCALWQCIAPDQYTWPFTSASSESTAVAQDDPTAALSTAPAPEKAKNKTEPGAKQVPSASEEPTTQPPSASSTTSSIEPSVTSGASTQHNEQTTFASDTSGHSTGSQKGGHSGTTTSLHSCPPADACSEIHEGGSTGVVNTSSPESHHADDVTNAQSTITIGGATGGVAVLGGGCAALYFLNVGGIKTLITGVP</sequence>
<dbReference type="EMBL" id="BPLF01000002">
    <property type="protein sequence ID" value="GIX62810.1"/>
    <property type="molecule type" value="Genomic_DNA"/>
</dbReference>
<name>A0AAV4LSQ6_BABCB</name>
<gene>
    <name evidence="2" type="ORF">BcabD6B2_22450</name>
</gene>
<dbReference type="Proteomes" id="UP001497744">
    <property type="component" value="Unassembled WGS sequence"/>
</dbReference>
<dbReference type="GeneID" id="94194291"/>
<feature type="region of interest" description="Disordered" evidence="1">
    <location>
        <begin position="412"/>
        <end position="539"/>
    </location>
</feature>
<accession>A0AAV4LSQ6</accession>
<comment type="caution">
    <text evidence="2">The sequence shown here is derived from an EMBL/GenBank/DDBJ whole genome shotgun (WGS) entry which is preliminary data.</text>
</comment>
<organism evidence="2 3">
    <name type="scientific">Babesia caballi</name>
    <dbReference type="NCBI Taxonomy" id="5871"/>
    <lineage>
        <taxon>Eukaryota</taxon>
        <taxon>Sar</taxon>
        <taxon>Alveolata</taxon>
        <taxon>Apicomplexa</taxon>
        <taxon>Aconoidasida</taxon>
        <taxon>Piroplasmida</taxon>
        <taxon>Babesiidae</taxon>
        <taxon>Babesia</taxon>
    </lineage>
</organism>